<evidence type="ECO:0000259" key="3">
    <source>
        <dbReference type="Pfam" id="PF16344"/>
    </source>
</evidence>
<dbReference type="Pfam" id="PF16344">
    <property type="entry name" value="FecR_C"/>
    <property type="match status" value="1"/>
</dbReference>
<reference evidence="4 5" key="1">
    <citation type="submission" date="2022-10" db="EMBL/GenBank/DDBJ databases">
        <title>Comparative genomics and taxonomic characterization of three novel marine species of genus Reichenbachiella exhibiting antioxidant and polysaccharide degradation activities.</title>
        <authorList>
            <person name="Muhammad N."/>
            <person name="Lee Y.-J."/>
            <person name="Ko J."/>
            <person name="Kim S.-G."/>
        </authorList>
    </citation>
    <scope>NUCLEOTIDE SEQUENCE [LARGE SCALE GENOMIC DNA]</scope>
    <source>
        <strain evidence="4 5">ABR2-5</strain>
    </source>
</reference>
<dbReference type="PANTHER" id="PTHR30273">
    <property type="entry name" value="PERIPLASMIC SIGNAL SENSOR AND SIGMA FACTOR ACTIVATOR FECR-RELATED"/>
    <property type="match status" value="1"/>
</dbReference>
<dbReference type="Gene3D" id="3.55.50.30">
    <property type="match status" value="1"/>
</dbReference>
<comment type="caution">
    <text evidence="4">The sequence shown here is derived from an EMBL/GenBank/DDBJ whole genome shotgun (WGS) entry which is preliminary data.</text>
</comment>
<dbReference type="RefSeq" id="WP_264139136.1">
    <property type="nucleotide sequence ID" value="NZ_JAOYOD010000001.1"/>
</dbReference>
<evidence type="ECO:0000259" key="2">
    <source>
        <dbReference type="Pfam" id="PF04773"/>
    </source>
</evidence>
<evidence type="ECO:0000313" key="4">
    <source>
        <dbReference type="EMBL" id="MCV9388285.1"/>
    </source>
</evidence>
<sequence>MAEQNEIDQILNQWVQGQLSDEQVSEIIGKEDMLKYQQILFEVDSWVPSKEETVFDPKEVMNRPKANEGKVVSMFGWKRMAVAASIVLVLAVSFLYLGKREKTYYTSFGETKRVELPDGSFATLSSHSQIAWDSKDWDTGYRKVRLKGRGFFEVKSGETFSVVSEQGQVEVLGTQFDVADYKDGFLVRCFEGKVRATEKLGSSQLVTAGEAVLFHEGDWEKKEALTNAKPSWLEAKPKYENIPLGLLIEEIESIYGVKVVTKDVNLNRRFTGSIPTDDLKLALEIVFGTLDIKYEIKEQKVILTK</sequence>
<dbReference type="PANTHER" id="PTHR30273:SF2">
    <property type="entry name" value="PROTEIN FECR"/>
    <property type="match status" value="1"/>
</dbReference>
<evidence type="ECO:0000313" key="5">
    <source>
        <dbReference type="Proteomes" id="UP001300692"/>
    </source>
</evidence>
<feature type="transmembrane region" description="Helical" evidence="1">
    <location>
        <begin position="80"/>
        <end position="98"/>
    </location>
</feature>
<feature type="domain" description="FecR protein" evidence="2">
    <location>
        <begin position="103"/>
        <end position="195"/>
    </location>
</feature>
<dbReference type="InterPro" id="IPR032508">
    <property type="entry name" value="FecR_C"/>
</dbReference>
<protein>
    <submittedName>
        <fullName evidence="4">FecR domain-containing protein</fullName>
    </submittedName>
</protein>
<dbReference type="PIRSF" id="PIRSF018266">
    <property type="entry name" value="FecR"/>
    <property type="match status" value="1"/>
</dbReference>
<dbReference type="InterPro" id="IPR012373">
    <property type="entry name" value="Ferrdict_sens_TM"/>
</dbReference>
<keyword evidence="5" id="KW-1185">Reference proteome</keyword>
<dbReference type="EMBL" id="JAOYOD010000001">
    <property type="protein sequence ID" value="MCV9388285.1"/>
    <property type="molecule type" value="Genomic_DNA"/>
</dbReference>
<keyword evidence="1" id="KW-1133">Transmembrane helix</keyword>
<feature type="domain" description="Protein FecR C-terminal" evidence="3">
    <location>
        <begin position="239"/>
        <end position="303"/>
    </location>
</feature>
<organism evidence="4 5">
    <name type="scientific">Reichenbachiella ulvae</name>
    <dbReference type="NCBI Taxonomy" id="2980104"/>
    <lineage>
        <taxon>Bacteria</taxon>
        <taxon>Pseudomonadati</taxon>
        <taxon>Bacteroidota</taxon>
        <taxon>Cytophagia</taxon>
        <taxon>Cytophagales</taxon>
        <taxon>Reichenbachiellaceae</taxon>
        <taxon>Reichenbachiella</taxon>
    </lineage>
</organism>
<name>A0ABT3CX52_9BACT</name>
<proteinExistence type="predicted"/>
<keyword evidence="1" id="KW-0472">Membrane</keyword>
<dbReference type="Proteomes" id="UP001300692">
    <property type="component" value="Unassembled WGS sequence"/>
</dbReference>
<dbReference type="Gene3D" id="2.60.120.1440">
    <property type="match status" value="1"/>
</dbReference>
<accession>A0ABT3CX52</accession>
<gene>
    <name evidence="4" type="ORF">N7U62_16500</name>
</gene>
<dbReference type="InterPro" id="IPR006860">
    <property type="entry name" value="FecR"/>
</dbReference>
<keyword evidence="1" id="KW-0812">Transmembrane</keyword>
<dbReference type="Pfam" id="PF04773">
    <property type="entry name" value="FecR"/>
    <property type="match status" value="1"/>
</dbReference>
<evidence type="ECO:0000256" key="1">
    <source>
        <dbReference type="SAM" id="Phobius"/>
    </source>
</evidence>